<dbReference type="GO" id="GO:0031297">
    <property type="term" value="P:replication fork processing"/>
    <property type="evidence" value="ECO:0007669"/>
    <property type="project" value="TreeGrafter"/>
</dbReference>
<dbReference type="GO" id="GO:0000729">
    <property type="term" value="P:DNA double-strand break processing"/>
    <property type="evidence" value="ECO:0007669"/>
    <property type="project" value="TreeGrafter"/>
</dbReference>
<accession>A0A4Y2SJY6</accession>
<sequence length="92" mass="10601">MNRKLQHMRPALVNRKCPILLHSNARAQVALMKLQKLNKLGYETLSHPPYLSPAEYYFLSASTISWEIKSSTTTSAVENAFREFIDSRTLEF</sequence>
<dbReference type="InterPro" id="IPR036397">
    <property type="entry name" value="RNaseH_sf"/>
</dbReference>
<keyword evidence="1" id="KW-0808">Transferase</keyword>
<dbReference type="GO" id="GO:0005634">
    <property type="term" value="C:nucleus"/>
    <property type="evidence" value="ECO:0007669"/>
    <property type="project" value="TreeGrafter"/>
</dbReference>
<dbReference type="AlphaFoldDB" id="A0A4Y2SJY6"/>
<organism evidence="1 2">
    <name type="scientific">Araneus ventricosus</name>
    <name type="common">Orbweaver spider</name>
    <name type="synonym">Epeira ventricosa</name>
    <dbReference type="NCBI Taxonomy" id="182803"/>
    <lineage>
        <taxon>Eukaryota</taxon>
        <taxon>Metazoa</taxon>
        <taxon>Ecdysozoa</taxon>
        <taxon>Arthropoda</taxon>
        <taxon>Chelicerata</taxon>
        <taxon>Arachnida</taxon>
        <taxon>Araneae</taxon>
        <taxon>Araneomorphae</taxon>
        <taxon>Entelegynae</taxon>
        <taxon>Araneoidea</taxon>
        <taxon>Araneidae</taxon>
        <taxon>Araneus</taxon>
    </lineage>
</organism>
<dbReference type="Proteomes" id="UP000499080">
    <property type="component" value="Unassembled WGS sequence"/>
</dbReference>
<dbReference type="GO" id="GO:0044547">
    <property type="term" value="F:DNA topoisomerase binding"/>
    <property type="evidence" value="ECO:0007669"/>
    <property type="project" value="TreeGrafter"/>
</dbReference>
<gene>
    <name evidence="1" type="primary">SETMAR_186</name>
    <name evidence="1" type="ORF">AVEN_59056_1</name>
</gene>
<reference evidence="1 2" key="1">
    <citation type="journal article" date="2019" name="Sci. Rep.">
        <title>Orb-weaving spider Araneus ventricosus genome elucidates the spidroin gene catalogue.</title>
        <authorList>
            <person name="Kono N."/>
            <person name="Nakamura H."/>
            <person name="Ohtoshi R."/>
            <person name="Moran D.A.P."/>
            <person name="Shinohara A."/>
            <person name="Yoshida Y."/>
            <person name="Fujiwara M."/>
            <person name="Mori M."/>
            <person name="Tomita M."/>
            <person name="Arakawa K."/>
        </authorList>
    </citation>
    <scope>NUCLEOTIDE SEQUENCE [LARGE SCALE GENOMIC DNA]</scope>
</reference>
<comment type="caution">
    <text evidence="1">The sequence shown here is derived from an EMBL/GenBank/DDBJ whole genome shotgun (WGS) entry which is preliminary data.</text>
</comment>
<dbReference type="GO" id="GO:0015074">
    <property type="term" value="P:DNA integration"/>
    <property type="evidence" value="ECO:0007669"/>
    <property type="project" value="TreeGrafter"/>
</dbReference>
<evidence type="ECO:0000313" key="1">
    <source>
        <dbReference type="EMBL" id="GBN87590.1"/>
    </source>
</evidence>
<keyword evidence="2" id="KW-1185">Reference proteome</keyword>
<dbReference type="GO" id="GO:0000014">
    <property type="term" value="F:single-stranded DNA endodeoxyribonuclease activity"/>
    <property type="evidence" value="ECO:0007669"/>
    <property type="project" value="TreeGrafter"/>
</dbReference>
<dbReference type="GO" id="GO:0035861">
    <property type="term" value="C:site of double-strand break"/>
    <property type="evidence" value="ECO:0007669"/>
    <property type="project" value="TreeGrafter"/>
</dbReference>
<dbReference type="GO" id="GO:0046975">
    <property type="term" value="F:histone H3K36 methyltransferase activity"/>
    <property type="evidence" value="ECO:0007669"/>
    <property type="project" value="TreeGrafter"/>
</dbReference>
<dbReference type="GO" id="GO:0006303">
    <property type="term" value="P:double-strand break repair via nonhomologous end joining"/>
    <property type="evidence" value="ECO:0007669"/>
    <property type="project" value="TreeGrafter"/>
</dbReference>
<dbReference type="EMBL" id="BGPR01021868">
    <property type="protein sequence ID" value="GBN87590.1"/>
    <property type="molecule type" value="Genomic_DNA"/>
</dbReference>
<dbReference type="OrthoDB" id="6433921at2759"/>
<protein>
    <submittedName>
        <fullName evidence="1">Histone-lysine N-methyltransferase SETMAR</fullName>
    </submittedName>
</protein>
<dbReference type="Gene3D" id="3.30.420.10">
    <property type="entry name" value="Ribonuclease H-like superfamily/Ribonuclease H"/>
    <property type="match status" value="1"/>
</dbReference>
<dbReference type="PANTHER" id="PTHR46060:SF2">
    <property type="entry name" value="HISTONE-LYSINE N-METHYLTRANSFERASE SETMAR"/>
    <property type="match status" value="1"/>
</dbReference>
<dbReference type="GO" id="GO:0003697">
    <property type="term" value="F:single-stranded DNA binding"/>
    <property type="evidence" value="ECO:0007669"/>
    <property type="project" value="TreeGrafter"/>
</dbReference>
<dbReference type="GO" id="GO:0044774">
    <property type="term" value="P:mitotic DNA integrity checkpoint signaling"/>
    <property type="evidence" value="ECO:0007669"/>
    <property type="project" value="TreeGrafter"/>
</dbReference>
<dbReference type="GO" id="GO:0032259">
    <property type="term" value="P:methylation"/>
    <property type="evidence" value="ECO:0007669"/>
    <property type="project" value="UniProtKB-KW"/>
</dbReference>
<proteinExistence type="predicted"/>
<name>A0A4Y2SJY6_ARAVE</name>
<dbReference type="GO" id="GO:0003690">
    <property type="term" value="F:double-stranded DNA binding"/>
    <property type="evidence" value="ECO:0007669"/>
    <property type="project" value="TreeGrafter"/>
</dbReference>
<evidence type="ECO:0000313" key="2">
    <source>
        <dbReference type="Proteomes" id="UP000499080"/>
    </source>
</evidence>
<dbReference type="GO" id="GO:0042800">
    <property type="term" value="F:histone H3K4 methyltransferase activity"/>
    <property type="evidence" value="ECO:0007669"/>
    <property type="project" value="TreeGrafter"/>
</dbReference>
<dbReference type="GO" id="GO:0000793">
    <property type="term" value="C:condensed chromosome"/>
    <property type="evidence" value="ECO:0007669"/>
    <property type="project" value="TreeGrafter"/>
</dbReference>
<dbReference type="PANTHER" id="PTHR46060">
    <property type="entry name" value="MARINER MOS1 TRANSPOSASE-LIKE PROTEIN"/>
    <property type="match status" value="1"/>
</dbReference>
<keyword evidence="1" id="KW-0489">Methyltransferase</keyword>
<dbReference type="InterPro" id="IPR052709">
    <property type="entry name" value="Transposase-MT_Hybrid"/>
</dbReference>